<sequence length="2241" mass="254633">MECVSKTQAERSLSKAQTESCLIEAIIGNDFTEVKADTLLKQGCSSVALSIYSHLINQLSVSCFEKRTRLLLKRCACALKMKEFKMVLQDCEEILMLKDGKDQEAWQLSIAALCRLGQLKAAERRAKDWLVREPQNEEAMKTFSKLKIVQETLGEEEEEEEDEGFSPTNSNMLDNEKMVGERRPPDGMEQEEHDGKLQCSVQEADLFCSYCNVGFTTDAELEFHCRSQEHQITIMSDKGRDWKFRTPPRGISAASYSLCEIHQAGGQCRLGAQCCDAHGEEELAEWKERYNYRQMKMQKAKDCNLHGSLYSEQLLEKWFNATNPDLVMTENLAGVNVEVKPNLDMMVTSKDAHSSWKFDVTCKEILYRVALLYDNHRSHFSLAEVTVASVDSHFLRNYSLENDCQEWSNPDDLHLFSDSLMVYTIKVHFETHIFGTFRQSVVFDFRREPVLFQQLCVDAVPVDQVEALEQVKQTVLCSTPRWDNTNTILVPFSLDQDMFSEDERGLLNLYPPPHTTKFVVTQSIMEPALTQNNYKNRMHDLLFIEELAQCEVISRFNITAQMKLTSCYLLTPAAATTAKYVRNDELYACLNLISELCSDSASGRLILNNCQTVLVAPNLETENNTRQKVYESIIEDKGKNSVYLRLSKHCVEELNLQPDTDFLAEVQFQINRLPLCELHYAVDKLNPVHLIFPDLSLNLQIPWSPKKQWKRSAKLNPKQKEAVVAITTPIDIRLPPILITGPFGTGKTYTLVQAIKEILNQSNTRVLVCTHSNSAADIYIREYLHPYVEMGHTEARPLRVYYRHRWIATVHPVVLEYCLLTMDCKAQKFVMPSIEDIMKHRVVVTTVGTCRYLVHLGLDKGFFTHILIDEAAQAIECAAITPLALADEQTRIVLAGDHMQLNPEVYSKFAEERNLQWSLLERLFDFYPSSCPCKIFLCENYRSHSAIIDYTSELFYNKKLVASGQPSAHPAFFPLTFFTARGEDSQDINCTSFYNNAEVYEVVARVSELQKTWPKEWGERTENGIGIVSPYYDQVIRIRSELRKRKMHGISVENVLNVQGKEFQVIFLSTVRTRNTCTNLLSGPDSNSTKEEMDYGFLSNPKLLNTAITRARSLVAVVGDPISLCSVGNCRKLWEKFIFCCHQNNSLYGITWKTVEAHLDGVELKKIYGLNPLAPEFIPRFFNHANPYISPTLNPFPSPWNLHMNHPPSLCFPALYTIPSVYPYLFSPCMYPFTAPPVWPTSGPFQGPRYQPHLYRQTMLPPAFPQNLSSLLSQRNSVYHSEDAKVIELLHKQAFGHDLESNVTMKSSNPHFNNLQRVATNQVAIRGSSPSQEASQKHELIRKDHSRVQILPRVHLPHKEIQSFSNCGRVLQHKNNSLSSTNSIMSSYPVHHNSFVKEGLAVNHESTEFSTKQDLNCRNLTKEPSYSNVKQFNSEFSTKQKSVPRLGDSSHSRINLLLLEDFEKNKVSLPTSDTTLLQVPSKKPDSLPKAIIVQELEAMLFEASEKGQSFQFTSNIGQETNQLATGQVQSFSNEKMKLLNSFSTLELEENSENRPLYMRGPLKIRDQLSERRNTYPELAIQKNEISNNYRQHTIVHSTFEQQLYNTLSITSGHLSSSYPELTKYDLKQQTMIRDLPPKPIHNSLSEQLQTVPGNIHEELQPSQFRLSGRGHPALDNLSQQLQPITVYKPGGLQSKLHSFTTPVSLTQRLQPTSNILSQQFEPTPEHFSTGLELTSGCIPKQLQSAQIQYAPGSCLTKRLTPTLVSVPGDLQLTLDSTQDSVHSRLQAPQDNVHSRLQAPRDSVHSRLQAPRDSVHSRLQAPRDNIYSRLQAPRDNIHSRLQAPHDNMHSRLQAPQNSVHSRLQDSVHSRILASHDNLNIRLQAPHDNLNIRLQAPQDSVHIRLQTPQDSVHSRLQAQQDSVHSRLQASHDSTHSTLQAPHDSIYNRFQVPQDNLHGRLHAPQDIVHSRQGPLNNLHRTMQPPQDRMYENVQTSSKNNSLGKLQESQNNVPGRMQAQQNSTHGRLLVPQNNSVGRQQAPQYSVLGGVQDLQESVYGGLQAPKDNIHGRPYNPQDCRNGRLQLLHKSVDDYEHVPQERLQTCVNRNFEPNSSRKWQNDSDCSSGQLQFVQKSLNLNTNAEANNSLELLAVQKVNSIVAEGCASDNQLMANKTLFQDQHSPPAYPLTYAGAVRSHFPQDSSLGTLELDKPPVVKRNIGSHEDQDLCIKTSLKNQSKCGLYKYFS</sequence>
<dbReference type="InterPro" id="IPR041677">
    <property type="entry name" value="DNA2/NAM7_AAA_11"/>
</dbReference>
<keyword evidence="1" id="KW-0863">Zinc-finger</keyword>
<dbReference type="InterPro" id="IPR045055">
    <property type="entry name" value="DNA2/NAM7-like"/>
</dbReference>
<keyword evidence="5 6" id="KW-0547">Nucleotide-binding</keyword>
<dbReference type="GO" id="GO:0004386">
    <property type="term" value="F:helicase activity"/>
    <property type="evidence" value="ECO:0007669"/>
    <property type="project" value="UniProtKB-KW"/>
</dbReference>
<dbReference type="Pfam" id="PF13087">
    <property type="entry name" value="AAA_12"/>
    <property type="match status" value="1"/>
</dbReference>
<keyword evidence="1" id="KW-0862">Zinc</keyword>
<evidence type="ECO:0000313" key="4">
    <source>
        <dbReference type="Proteomes" id="UP000694941"/>
    </source>
</evidence>
<feature type="region of interest" description="Disordered" evidence="2">
    <location>
        <begin position="1779"/>
        <end position="1824"/>
    </location>
</feature>
<dbReference type="Pfam" id="PF13086">
    <property type="entry name" value="AAA_11"/>
    <property type="match status" value="2"/>
</dbReference>
<dbReference type="Proteomes" id="UP000694941">
    <property type="component" value="Unplaced"/>
</dbReference>
<evidence type="ECO:0000313" key="6">
    <source>
        <dbReference type="RefSeq" id="XP_022239740.1"/>
    </source>
</evidence>
<organism evidence="4 5">
    <name type="scientific">Limulus polyphemus</name>
    <name type="common">Atlantic horseshoe crab</name>
    <dbReference type="NCBI Taxonomy" id="6850"/>
    <lineage>
        <taxon>Eukaryota</taxon>
        <taxon>Metazoa</taxon>
        <taxon>Ecdysozoa</taxon>
        <taxon>Arthropoda</taxon>
        <taxon>Chelicerata</taxon>
        <taxon>Merostomata</taxon>
        <taxon>Xiphosura</taxon>
        <taxon>Limulidae</taxon>
        <taxon>Limulus</taxon>
    </lineage>
</organism>
<dbReference type="PANTHER" id="PTHR10887:SF365">
    <property type="entry name" value="HELICASE WITH ZINC FINGER DOMAIN-RELATED"/>
    <property type="match status" value="1"/>
</dbReference>
<reference evidence="5 6" key="1">
    <citation type="submission" date="2025-05" db="UniProtKB">
        <authorList>
            <consortium name="RefSeq"/>
        </authorList>
    </citation>
    <scope>IDENTIFICATION</scope>
    <source>
        <tissue evidence="5 6">Muscle</tissue>
    </source>
</reference>
<feature type="compositionally biased region" description="Basic and acidic residues" evidence="2">
    <location>
        <begin position="174"/>
        <end position="186"/>
    </location>
</feature>
<evidence type="ECO:0000256" key="1">
    <source>
        <dbReference type="PROSITE-ProRule" id="PRU00723"/>
    </source>
</evidence>
<dbReference type="PROSITE" id="PS00028">
    <property type="entry name" value="ZINC_FINGER_C2H2_1"/>
    <property type="match status" value="1"/>
</dbReference>
<dbReference type="CDD" id="cd18808">
    <property type="entry name" value="SF1_C_Upf1"/>
    <property type="match status" value="1"/>
</dbReference>
<feature type="domain" description="C3H1-type" evidence="3">
    <location>
        <begin position="258"/>
        <end position="281"/>
    </location>
</feature>
<dbReference type="PROSITE" id="PS50103">
    <property type="entry name" value="ZF_C3H1"/>
    <property type="match status" value="1"/>
</dbReference>
<dbReference type="InterPro" id="IPR013087">
    <property type="entry name" value="Znf_C2H2_type"/>
</dbReference>
<dbReference type="InterPro" id="IPR047187">
    <property type="entry name" value="SF1_C_Upf1"/>
</dbReference>
<accession>A0ABM1S7Y4</accession>
<dbReference type="InterPro" id="IPR011990">
    <property type="entry name" value="TPR-like_helical_dom_sf"/>
</dbReference>
<dbReference type="SUPFAM" id="SSF52540">
    <property type="entry name" value="P-loop containing nucleoside triphosphate hydrolases"/>
    <property type="match status" value="1"/>
</dbReference>
<dbReference type="InterPro" id="IPR041679">
    <property type="entry name" value="DNA2/NAM7-like_C"/>
</dbReference>
<feature type="compositionally biased region" description="Acidic residues" evidence="2">
    <location>
        <begin position="153"/>
        <end position="164"/>
    </location>
</feature>
<protein>
    <submittedName>
        <fullName evidence="5 6">Probable helicase with zinc finger domain isoform X1</fullName>
    </submittedName>
</protein>
<keyword evidence="5 6" id="KW-0347">Helicase</keyword>
<dbReference type="SUPFAM" id="SSF48452">
    <property type="entry name" value="TPR-like"/>
    <property type="match status" value="1"/>
</dbReference>
<evidence type="ECO:0000259" key="3">
    <source>
        <dbReference type="PROSITE" id="PS50103"/>
    </source>
</evidence>
<name>A0ABM1S7Y4_LIMPO</name>
<evidence type="ECO:0000256" key="2">
    <source>
        <dbReference type="SAM" id="MobiDB-lite"/>
    </source>
</evidence>
<evidence type="ECO:0000313" key="5">
    <source>
        <dbReference type="RefSeq" id="XP_022239739.1"/>
    </source>
</evidence>
<feature type="region of interest" description="Disordered" evidence="2">
    <location>
        <begin position="152"/>
        <end position="191"/>
    </location>
</feature>
<gene>
    <name evidence="5 6" type="primary">LOC106457948</name>
</gene>
<dbReference type="InterPro" id="IPR000571">
    <property type="entry name" value="Znf_CCCH"/>
</dbReference>
<dbReference type="InterPro" id="IPR027417">
    <property type="entry name" value="P-loop_NTPase"/>
</dbReference>
<dbReference type="RefSeq" id="XP_022239740.1">
    <property type="nucleotide sequence ID" value="XM_022384032.1"/>
</dbReference>
<dbReference type="Gene3D" id="3.40.50.300">
    <property type="entry name" value="P-loop containing nucleotide triphosphate hydrolases"/>
    <property type="match status" value="2"/>
</dbReference>
<dbReference type="PANTHER" id="PTHR10887">
    <property type="entry name" value="DNA2/NAM7 HELICASE FAMILY"/>
    <property type="match status" value="1"/>
</dbReference>
<dbReference type="Gene3D" id="1.25.40.10">
    <property type="entry name" value="Tetratricopeptide repeat domain"/>
    <property type="match status" value="1"/>
</dbReference>
<proteinExistence type="predicted"/>
<keyword evidence="5 6" id="KW-0378">Hydrolase</keyword>
<feature type="zinc finger region" description="C3H1-type" evidence="1">
    <location>
        <begin position="258"/>
        <end position="281"/>
    </location>
</feature>
<dbReference type="GeneID" id="106457948"/>
<keyword evidence="4" id="KW-1185">Reference proteome</keyword>
<keyword evidence="1" id="KW-0479">Metal-binding</keyword>
<dbReference type="RefSeq" id="XP_022239739.1">
    <property type="nucleotide sequence ID" value="XM_022384031.1"/>
</dbReference>
<keyword evidence="5 6" id="KW-0067">ATP-binding</keyword>